<sequence>MIKVKKIRPMFTTLVTTMNKYENDVKTSTGLIDTSRQKGTLKEYQTVLAVGDSVRGINVGDIVCINPSRFAVKKHKEGSLKDGIVTDNPVVTFNFDIIELDNKQCLLLQDRDIDFVIEDYEEIPDVAPSNIIIPRKKKILS</sequence>
<proteinExistence type="predicted"/>
<protein>
    <submittedName>
        <fullName evidence="1">Putative 10kDa chaperonin</fullName>
    </submittedName>
</protein>
<name>A0A7M1S1D2_9CAUD</name>
<evidence type="ECO:0000313" key="2">
    <source>
        <dbReference type="Proteomes" id="UP000594055"/>
    </source>
</evidence>
<dbReference type="InterPro" id="IPR037124">
    <property type="entry name" value="Chaperonin_GroES_sf"/>
</dbReference>
<accession>A0A7M1S1D2</accession>
<dbReference type="Proteomes" id="UP000594055">
    <property type="component" value="Segment"/>
</dbReference>
<evidence type="ECO:0000313" key="1">
    <source>
        <dbReference type="EMBL" id="QOR59639.1"/>
    </source>
</evidence>
<dbReference type="GeneID" id="65130350"/>
<reference evidence="1 2" key="1">
    <citation type="submission" date="2020-07" db="EMBL/GenBank/DDBJ databases">
        <title>Taxonomic proposal: Crassvirales, a new order of highly abundant and diverse bacterial viruses.</title>
        <authorList>
            <person name="Shkoporov A.N."/>
            <person name="Stockdale S.R."/>
            <person name="Guerin E."/>
            <person name="Ross R.P."/>
            <person name="Hill C."/>
        </authorList>
    </citation>
    <scope>NUCLEOTIDE SEQUENCE [LARGE SCALE GENOMIC DNA]</scope>
</reference>
<dbReference type="GO" id="GO:0006457">
    <property type="term" value="P:protein folding"/>
    <property type="evidence" value="ECO:0007669"/>
    <property type="project" value="InterPro"/>
</dbReference>
<organism evidence="1 2">
    <name type="scientific">uncultured phage cr128_1</name>
    <dbReference type="NCBI Taxonomy" id="2772076"/>
    <lineage>
        <taxon>Viruses</taxon>
        <taxon>Duplodnaviria</taxon>
        <taxon>Heunggongvirae</taxon>
        <taxon>Uroviricota</taxon>
        <taxon>Caudoviricetes</taxon>
        <taxon>Crassvirales</taxon>
        <taxon>Steigviridae</taxon>
        <taxon>Asinivirinae</taxon>
        <taxon>Mahlunavirus</taxon>
        <taxon>Mahlunavirus rarus</taxon>
    </lineage>
</organism>
<dbReference type="EMBL" id="MT774392">
    <property type="protein sequence ID" value="QOR59639.1"/>
    <property type="molecule type" value="Genomic_DNA"/>
</dbReference>
<dbReference type="Gene3D" id="2.30.33.40">
    <property type="entry name" value="GroES chaperonin"/>
    <property type="match status" value="1"/>
</dbReference>
<keyword evidence="2" id="KW-1185">Reference proteome</keyword>
<dbReference type="KEGG" id="vg:65130350"/>
<dbReference type="RefSeq" id="YP_010111797.1">
    <property type="nucleotide sequence ID" value="NC_055885.1"/>
</dbReference>